<proteinExistence type="predicted"/>
<dbReference type="PROSITE" id="PS51257">
    <property type="entry name" value="PROKAR_LIPOPROTEIN"/>
    <property type="match status" value="1"/>
</dbReference>
<feature type="chain" id="PRO_5001961731" description="Lipoprotein" evidence="1">
    <location>
        <begin position="26"/>
        <end position="153"/>
    </location>
</feature>
<dbReference type="OrthoDB" id="6195511at2"/>
<sequence length="153" mass="16639">MKTRSAFLGVVTTLALSLACNSALAWDGDNGCTPGYWKQEQHFDSWPFPYEPNTLLRDVFVTAPPEYVPDDTFLEALNYGGGPGVEGATQILLRAAVAALLNAEALGLAFEDEPAEIINSTVDRLESQWRPTILTRATYFDSINNGPDGCPLN</sequence>
<reference evidence="2 3" key="1">
    <citation type="submission" date="2013-08" db="EMBL/GenBank/DDBJ databases">
        <title>Genome sequencing of Lysobacter.</title>
        <authorList>
            <person name="Zhang S."/>
            <person name="Wang G."/>
        </authorList>
    </citation>
    <scope>NUCLEOTIDE SEQUENCE [LARGE SCALE GENOMIC DNA]</scope>
    <source>
        <strain evidence="2 3">GH1-9</strain>
    </source>
</reference>
<accession>A0A0A0ESL3</accession>
<evidence type="ECO:0000256" key="1">
    <source>
        <dbReference type="SAM" id="SignalP"/>
    </source>
</evidence>
<name>A0A0A0ESL3_9GAMM</name>
<keyword evidence="1" id="KW-0732">Signal</keyword>
<protein>
    <recommendedName>
        <fullName evidence="4">Lipoprotein</fullName>
    </recommendedName>
</protein>
<evidence type="ECO:0008006" key="4">
    <source>
        <dbReference type="Google" id="ProtNLM"/>
    </source>
</evidence>
<dbReference type="Proteomes" id="UP000029998">
    <property type="component" value="Unassembled WGS sequence"/>
</dbReference>
<feature type="signal peptide" evidence="1">
    <location>
        <begin position="1"/>
        <end position="25"/>
    </location>
</feature>
<evidence type="ECO:0000313" key="2">
    <source>
        <dbReference type="EMBL" id="KGM53489.1"/>
    </source>
</evidence>
<dbReference type="eggNOG" id="ENOG5030HUD">
    <property type="taxonomic scope" value="Bacteria"/>
</dbReference>
<keyword evidence="3" id="KW-1185">Reference proteome</keyword>
<comment type="caution">
    <text evidence="2">The sequence shown here is derived from an EMBL/GenBank/DDBJ whole genome shotgun (WGS) entry which is preliminary data.</text>
</comment>
<dbReference type="STRING" id="1385517.N800_00690"/>
<dbReference type="EMBL" id="AVPU01000027">
    <property type="protein sequence ID" value="KGM53489.1"/>
    <property type="molecule type" value="Genomic_DNA"/>
</dbReference>
<evidence type="ECO:0000313" key="3">
    <source>
        <dbReference type="Proteomes" id="UP000029998"/>
    </source>
</evidence>
<dbReference type="AlphaFoldDB" id="A0A0A0ESL3"/>
<dbReference type="RefSeq" id="WP_036139197.1">
    <property type="nucleotide sequence ID" value="NZ_AVPU01000027.1"/>
</dbReference>
<organism evidence="2 3">
    <name type="scientific">Lysobacter daejeonensis GH1-9</name>
    <dbReference type="NCBI Taxonomy" id="1385517"/>
    <lineage>
        <taxon>Bacteria</taxon>
        <taxon>Pseudomonadati</taxon>
        <taxon>Pseudomonadota</taxon>
        <taxon>Gammaproteobacteria</taxon>
        <taxon>Lysobacterales</taxon>
        <taxon>Lysobacteraceae</taxon>
        <taxon>Aerolutibacter</taxon>
    </lineage>
</organism>
<gene>
    <name evidence="2" type="ORF">N800_00690</name>
</gene>